<dbReference type="InterPro" id="IPR000032">
    <property type="entry name" value="HPr-like"/>
</dbReference>
<dbReference type="InterPro" id="IPR035895">
    <property type="entry name" value="HPr-like_sf"/>
</dbReference>
<name>A0A9D2PNG0_9FIRM</name>
<comment type="caution">
    <text evidence="2">The sequence shown here is derived from an EMBL/GenBank/DDBJ whole genome shotgun (WGS) entry which is preliminary data.</text>
</comment>
<dbReference type="PANTHER" id="PTHR33705">
    <property type="entry name" value="PHOSPHOCARRIER PROTEIN HPR"/>
    <property type="match status" value="1"/>
</dbReference>
<dbReference type="AlphaFoldDB" id="A0A9D2PNG0"/>
<proteinExistence type="predicted"/>
<dbReference type="PROSITE" id="PS51350">
    <property type="entry name" value="PTS_HPR_DOM"/>
    <property type="match status" value="1"/>
</dbReference>
<accession>A0A9D2PNG0</accession>
<evidence type="ECO:0000259" key="1">
    <source>
        <dbReference type="PROSITE" id="PS51350"/>
    </source>
</evidence>
<feature type="domain" description="HPr" evidence="1">
    <location>
        <begin position="1"/>
        <end position="88"/>
    </location>
</feature>
<dbReference type="InterPro" id="IPR050399">
    <property type="entry name" value="HPr"/>
</dbReference>
<reference evidence="2" key="1">
    <citation type="journal article" date="2021" name="PeerJ">
        <title>Extensive microbial diversity within the chicken gut microbiome revealed by metagenomics and culture.</title>
        <authorList>
            <person name="Gilroy R."/>
            <person name="Ravi A."/>
            <person name="Getino M."/>
            <person name="Pursley I."/>
            <person name="Horton D.L."/>
            <person name="Alikhan N.F."/>
            <person name="Baker D."/>
            <person name="Gharbi K."/>
            <person name="Hall N."/>
            <person name="Watson M."/>
            <person name="Adriaenssens E.M."/>
            <person name="Foster-Nyarko E."/>
            <person name="Jarju S."/>
            <person name="Secka A."/>
            <person name="Antonio M."/>
            <person name="Oren A."/>
            <person name="Chaudhuri R.R."/>
            <person name="La Ragione R."/>
            <person name="Hildebrand F."/>
            <person name="Pallen M.J."/>
        </authorList>
    </citation>
    <scope>NUCLEOTIDE SEQUENCE</scope>
    <source>
        <strain evidence="2">ChiBcec2-3848</strain>
    </source>
</reference>
<dbReference type="EMBL" id="DWVZ01000160">
    <property type="protein sequence ID" value="HJC64338.1"/>
    <property type="molecule type" value="Genomic_DNA"/>
</dbReference>
<dbReference type="Proteomes" id="UP000823886">
    <property type="component" value="Unassembled WGS sequence"/>
</dbReference>
<dbReference type="SUPFAM" id="SSF55594">
    <property type="entry name" value="HPr-like"/>
    <property type="match status" value="1"/>
</dbReference>
<protein>
    <submittedName>
        <fullName evidence="2">HPr family phosphocarrier protein</fullName>
    </submittedName>
</protein>
<organism evidence="2 3">
    <name type="scientific">Candidatus Blautia merdavium</name>
    <dbReference type="NCBI Taxonomy" id="2838494"/>
    <lineage>
        <taxon>Bacteria</taxon>
        <taxon>Bacillati</taxon>
        <taxon>Bacillota</taxon>
        <taxon>Clostridia</taxon>
        <taxon>Lachnospirales</taxon>
        <taxon>Lachnospiraceae</taxon>
        <taxon>Blautia</taxon>
    </lineage>
</organism>
<evidence type="ECO:0000313" key="2">
    <source>
        <dbReference type="EMBL" id="HJC64338.1"/>
    </source>
</evidence>
<dbReference type="Pfam" id="PF00381">
    <property type="entry name" value="PTS-HPr"/>
    <property type="match status" value="1"/>
</dbReference>
<dbReference type="CDD" id="cd00367">
    <property type="entry name" value="PTS-HPr_like"/>
    <property type="match status" value="1"/>
</dbReference>
<dbReference type="Gene3D" id="3.30.1340.10">
    <property type="entry name" value="HPr-like"/>
    <property type="match status" value="1"/>
</dbReference>
<reference evidence="2" key="2">
    <citation type="submission" date="2021-04" db="EMBL/GenBank/DDBJ databases">
        <authorList>
            <person name="Gilroy R."/>
        </authorList>
    </citation>
    <scope>NUCLEOTIDE SEQUENCE</scope>
    <source>
        <strain evidence="2">ChiBcec2-3848</strain>
    </source>
</reference>
<dbReference type="PRINTS" id="PR00107">
    <property type="entry name" value="PHOSPHOCPHPR"/>
</dbReference>
<dbReference type="NCBIfam" id="TIGR01003">
    <property type="entry name" value="PTS_HPr_family"/>
    <property type="match status" value="1"/>
</dbReference>
<evidence type="ECO:0000313" key="3">
    <source>
        <dbReference type="Proteomes" id="UP000823886"/>
    </source>
</evidence>
<dbReference type="PANTHER" id="PTHR33705:SF5">
    <property type="entry name" value="HPR-LIKE PROTEIN CRH"/>
    <property type="match status" value="1"/>
</dbReference>
<dbReference type="PROSITE" id="PS00589">
    <property type="entry name" value="PTS_HPR_SER"/>
    <property type="match status" value="1"/>
</dbReference>
<dbReference type="InterPro" id="IPR002114">
    <property type="entry name" value="PTS_HPr_Ser_P_site"/>
</dbReference>
<gene>
    <name evidence="2" type="ORF">H9753_12100</name>
</gene>
<sequence length="88" mass="9501">MIRKPITIGITNGLEARPIALLVQVASQYTSNIYLESAERKVNAKSIMGMMSLGLDAGEKVTVSVDGVDEEEAMKGIEEYLSKNAAKL</sequence>